<evidence type="ECO:0000313" key="7">
    <source>
        <dbReference type="EMBL" id="MBW44010.1"/>
    </source>
</evidence>
<feature type="transmembrane region" description="Helical" evidence="5">
    <location>
        <begin position="18"/>
        <end position="39"/>
    </location>
</feature>
<evidence type="ECO:0000256" key="4">
    <source>
        <dbReference type="RuleBase" id="RU369009"/>
    </source>
</evidence>
<dbReference type="FunFam" id="3.30.2410.10:FF:000005">
    <property type="entry name" value="E3 ubiquitin-protein ligase TRIP12 isoform X1"/>
    <property type="match status" value="1"/>
</dbReference>
<feature type="domain" description="HECT" evidence="6">
    <location>
        <begin position="1"/>
        <end position="187"/>
    </location>
</feature>
<dbReference type="Pfam" id="PF00632">
    <property type="entry name" value="HECT"/>
    <property type="match status" value="1"/>
</dbReference>
<evidence type="ECO:0000259" key="6">
    <source>
        <dbReference type="PROSITE" id="PS50237"/>
    </source>
</evidence>
<name>A0A2M4ATB1_9DIPT</name>
<dbReference type="SMART" id="SM00119">
    <property type="entry name" value="HECTc"/>
    <property type="match status" value="1"/>
</dbReference>
<comment type="similarity">
    <text evidence="4">Belongs to the UPL family. K-HECT subfamily.</text>
</comment>
<dbReference type="AlphaFoldDB" id="A0A2M4ATB1"/>
<dbReference type="GO" id="GO:0061630">
    <property type="term" value="F:ubiquitin protein ligase activity"/>
    <property type="evidence" value="ECO:0007669"/>
    <property type="project" value="UniProtKB-UniRule"/>
</dbReference>
<protein>
    <recommendedName>
        <fullName evidence="4">E3 ubiquitin-protein ligase</fullName>
        <ecNumber evidence="4">2.3.2.26</ecNumber>
    </recommendedName>
</protein>
<keyword evidence="2 3" id="KW-0833">Ubl conjugation pathway</keyword>
<keyword evidence="1 4" id="KW-0808">Transferase</keyword>
<dbReference type="PANTHER" id="PTHR45670:SF13">
    <property type="entry name" value="E3 UBIQUITIN-PROTEIN LIGASE TRIP12"/>
    <property type="match status" value="1"/>
</dbReference>
<dbReference type="PROSITE" id="PS50237">
    <property type="entry name" value="HECT"/>
    <property type="match status" value="1"/>
</dbReference>
<dbReference type="GO" id="GO:0043161">
    <property type="term" value="P:proteasome-mediated ubiquitin-dependent protein catabolic process"/>
    <property type="evidence" value="ECO:0007669"/>
    <property type="project" value="TreeGrafter"/>
</dbReference>
<organism evidence="7">
    <name type="scientific">Anopheles triannulatus</name>
    <dbReference type="NCBI Taxonomy" id="58253"/>
    <lineage>
        <taxon>Eukaryota</taxon>
        <taxon>Metazoa</taxon>
        <taxon>Ecdysozoa</taxon>
        <taxon>Arthropoda</taxon>
        <taxon>Hexapoda</taxon>
        <taxon>Insecta</taxon>
        <taxon>Pterygota</taxon>
        <taxon>Neoptera</taxon>
        <taxon>Endopterygota</taxon>
        <taxon>Diptera</taxon>
        <taxon>Nematocera</taxon>
        <taxon>Culicoidea</taxon>
        <taxon>Culicidae</taxon>
        <taxon>Anophelinae</taxon>
        <taxon>Anopheles</taxon>
    </lineage>
</organism>
<evidence type="ECO:0000256" key="1">
    <source>
        <dbReference type="ARBA" id="ARBA00022679"/>
    </source>
</evidence>
<dbReference type="UniPathway" id="UPA00143"/>
<evidence type="ECO:0000256" key="5">
    <source>
        <dbReference type="SAM" id="Phobius"/>
    </source>
</evidence>
<evidence type="ECO:0000256" key="2">
    <source>
        <dbReference type="ARBA" id="ARBA00022786"/>
    </source>
</evidence>
<dbReference type="PANTHER" id="PTHR45670">
    <property type="entry name" value="E3 UBIQUITIN-PROTEIN LIGASE TRIP12"/>
    <property type="match status" value="1"/>
</dbReference>
<accession>A0A2M4ATB1</accession>
<keyword evidence="7" id="KW-0675">Receptor</keyword>
<dbReference type="EC" id="2.3.2.26" evidence="4"/>
<keyword evidence="5" id="KW-0812">Transmembrane</keyword>
<reference evidence="7" key="1">
    <citation type="submission" date="2018-01" db="EMBL/GenBank/DDBJ databases">
        <title>An insight into the sialome of Amazonian anophelines.</title>
        <authorList>
            <person name="Ribeiro J.M."/>
            <person name="Scarpassa V."/>
            <person name="Calvo E."/>
        </authorList>
    </citation>
    <scope>NUCLEOTIDE SEQUENCE</scope>
    <source>
        <tissue evidence="7">Salivary glands</tissue>
    </source>
</reference>
<dbReference type="SUPFAM" id="SSF56204">
    <property type="entry name" value="Hect, E3 ligase catalytic domain"/>
    <property type="match status" value="1"/>
</dbReference>
<feature type="transmembrane region" description="Helical" evidence="5">
    <location>
        <begin position="72"/>
        <end position="101"/>
    </location>
</feature>
<keyword evidence="5" id="KW-1133">Transmembrane helix</keyword>
<dbReference type="InterPro" id="IPR045322">
    <property type="entry name" value="HECTD1/TRIP12-like"/>
</dbReference>
<comment type="pathway">
    <text evidence="4">Protein modification; protein ubiquitination.</text>
</comment>
<dbReference type="InterPro" id="IPR000569">
    <property type="entry name" value="HECT_dom"/>
</dbReference>
<feature type="active site" description="Glycyl thioester intermediate" evidence="3">
    <location>
        <position position="154"/>
    </location>
</feature>
<dbReference type="InterPro" id="IPR035983">
    <property type="entry name" value="Hect_E3_ubiquitin_ligase"/>
</dbReference>
<sequence length="187" mass="20916">MAVSIISLFPSLFLVRRLFLAAGVSRHFSALFVGFDWVFPMHRLRMFCRGVLGSVFCGSCFGGWPVSRWGLFLLAVLFGAAAGFSLACPAFRFFFGILAAYNRDEQRLFLQFVTGSPRLPTGGFKSLTPPLTIVRKKMDGNQNPDEYLPSVMTCVNYLKLPDYSNREVMRQKLKTAASEGSMSFHLS</sequence>
<keyword evidence="5" id="KW-0472">Membrane</keyword>
<feature type="transmembrane region" description="Helical" evidence="5">
    <location>
        <begin position="46"/>
        <end position="66"/>
    </location>
</feature>
<proteinExistence type="inferred from homology"/>
<comment type="function">
    <text evidence="4">E3 ubiquitin-protein ligase which accepts ubiquitin from an E2 ubiquitin-conjugating enzyme in the form of a thioester and then directly transfers the ubiquitin to targeted substrates.</text>
</comment>
<dbReference type="GO" id="GO:0006974">
    <property type="term" value="P:DNA damage response"/>
    <property type="evidence" value="ECO:0007669"/>
    <property type="project" value="TreeGrafter"/>
</dbReference>
<dbReference type="GO" id="GO:0016607">
    <property type="term" value="C:nuclear speck"/>
    <property type="evidence" value="ECO:0007669"/>
    <property type="project" value="TreeGrafter"/>
</dbReference>
<dbReference type="EMBL" id="GGFK01010689">
    <property type="protein sequence ID" value="MBW44010.1"/>
    <property type="molecule type" value="Transcribed_RNA"/>
</dbReference>
<dbReference type="GO" id="GO:0009966">
    <property type="term" value="P:regulation of signal transduction"/>
    <property type="evidence" value="ECO:0007669"/>
    <property type="project" value="UniProtKB-ARBA"/>
</dbReference>
<dbReference type="Gene3D" id="3.30.2410.10">
    <property type="entry name" value="Hect, E3 ligase catalytic domain"/>
    <property type="match status" value="1"/>
</dbReference>
<evidence type="ECO:0000256" key="3">
    <source>
        <dbReference type="PROSITE-ProRule" id="PRU00104"/>
    </source>
</evidence>
<comment type="catalytic activity">
    <reaction evidence="4">
        <text>S-ubiquitinyl-[E2 ubiquitin-conjugating enzyme]-L-cysteine + [acceptor protein]-L-lysine = [E2 ubiquitin-conjugating enzyme]-L-cysteine + N(6)-ubiquitinyl-[acceptor protein]-L-lysine.</text>
        <dbReference type="EC" id="2.3.2.26"/>
    </reaction>
</comment>
<dbReference type="GO" id="GO:0000209">
    <property type="term" value="P:protein polyubiquitination"/>
    <property type="evidence" value="ECO:0007669"/>
    <property type="project" value="TreeGrafter"/>
</dbReference>